<dbReference type="Pfam" id="PF13707">
    <property type="entry name" value="RloB"/>
    <property type="match status" value="1"/>
</dbReference>
<feature type="coiled-coil region" evidence="1">
    <location>
        <begin position="203"/>
        <end position="230"/>
    </location>
</feature>
<feature type="compositionally biased region" description="Basic and acidic residues" evidence="2">
    <location>
        <begin position="1"/>
        <end position="14"/>
    </location>
</feature>
<dbReference type="RefSeq" id="WP_004346666.1">
    <property type="nucleotide sequence ID" value="NZ_GL586311.1"/>
</dbReference>
<dbReference type="EMBL" id="AEPD01000044">
    <property type="protein sequence ID" value="EFU29546.1"/>
    <property type="molecule type" value="Genomic_DNA"/>
</dbReference>
<dbReference type="AlphaFoldDB" id="E6KA80"/>
<accession>E6KA80</accession>
<evidence type="ECO:0000256" key="2">
    <source>
        <dbReference type="SAM" id="MobiDB-lite"/>
    </source>
</evidence>
<evidence type="ECO:0008006" key="5">
    <source>
        <dbReference type="Google" id="ProtNLM"/>
    </source>
</evidence>
<gene>
    <name evidence="3" type="ORF">HMPREF6485_2516</name>
</gene>
<dbReference type="STRING" id="873513.HMPREF6485_2516"/>
<keyword evidence="1" id="KW-0175">Coiled coil</keyword>
<evidence type="ECO:0000256" key="1">
    <source>
        <dbReference type="SAM" id="Coils"/>
    </source>
</evidence>
<dbReference type="Proteomes" id="UP000003112">
    <property type="component" value="Unassembled WGS sequence"/>
</dbReference>
<sequence length="270" mass="32144">MEQRELNKEEEEKYFPLPSKSPKLKNDEGTREMGELYPFLISGGTNTERYYFTHINDTTKYKFNIRPEYFSDESNYTEAFPKRINEVLKTNNDVKIFCVFDWDTIYGDDAKLKKHNCFKKQFKKEVSNGTVIICPSMPSIEYWFLLHFKNNTSLLKNYGEVSQLLAPYLRPCFPNSSPNKLKKLLKSEKYVSNPQWVRNLCAEGRLEKAIQRAEENILKAEKENDLENQSYSYVYKIFQTDKHNETLKWIKWIKWILQFLALASCFFIMM</sequence>
<reference evidence="3 4" key="1">
    <citation type="submission" date="2010-10" db="EMBL/GenBank/DDBJ databases">
        <authorList>
            <person name="Muzny D."/>
            <person name="Qin X."/>
            <person name="Deng J."/>
            <person name="Jiang H."/>
            <person name="Liu Y."/>
            <person name="Qu J."/>
            <person name="Song X.-Z."/>
            <person name="Zhang L."/>
            <person name="Thornton R."/>
            <person name="Coyle M."/>
            <person name="Francisco L."/>
            <person name="Jackson L."/>
            <person name="Javaid M."/>
            <person name="Korchina V."/>
            <person name="Kovar C."/>
            <person name="Mata R."/>
            <person name="Mathew T."/>
            <person name="Ngo R."/>
            <person name="Nguyen L."/>
            <person name="Nguyen N."/>
            <person name="Okwuonu G."/>
            <person name="Ongeri F."/>
            <person name="Pham C."/>
            <person name="Simmons D."/>
            <person name="Wilczek-Boney K."/>
            <person name="Hale W."/>
            <person name="Jakkamsetti A."/>
            <person name="Pham P."/>
            <person name="Ruth R."/>
            <person name="San Lucas F."/>
            <person name="Warren J."/>
            <person name="Zhang J."/>
            <person name="Zhao Z."/>
            <person name="Zhou C."/>
            <person name="Zhu D."/>
            <person name="Lee S."/>
            <person name="Bess C."/>
            <person name="Blankenburg K."/>
            <person name="Forbes L."/>
            <person name="Fu Q."/>
            <person name="Gubbala S."/>
            <person name="Hirani K."/>
            <person name="Jayaseelan J.C."/>
            <person name="Lara F."/>
            <person name="Munidasa M."/>
            <person name="Palculict T."/>
            <person name="Patil S."/>
            <person name="Pu L.-L."/>
            <person name="Saada N."/>
            <person name="Tang L."/>
            <person name="Weissenberger G."/>
            <person name="Zhu Y."/>
            <person name="Hemphill L."/>
            <person name="Shang Y."/>
            <person name="Youmans B."/>
            <person name="Ayvaz T."/>
            <person name="Ross M."/>
            <person name="Santibanez J."/>
            <person name="Aqrawi P."/>
            <person name="Gross S."/>
            <person name="Joshi V."/>
            <person name="Fowler G."/>
            <person name="Nazareth L."/>
            <person name="Reid J."/>
            <person name="Worley K."/>
            <person name="Petrosino J."/>
            <person name="Highlander S."/>
            <person name="Gibbs R."/>
        </authorList>
    </citation>
    <scope>NUCLEOTIDE SEQUENCE [LARGE SCALE GENOMIC DNA]</scope>
    <source>
        <strain evidence="3 4">ATCC 33574</strain>
    </source>
</reference>
<dbReference type="HOGENOM" id="CLU_1029964_0_0_10"/>
<protein>
    <recommendedName>
        <fullName evidence="5">RloB-like protein</fullName>
    </recommendedName>
</protein>
<proteinExistence type="predicted"/>
<feature type="region of interest" description="Disordered" evidence="2">
    <location>
        <begin position="1"/>
        <end position="28"/>
    </location>
</feature>
<evidence type="ECO:0000313" key="4">
    <source>
        <dbReference type="Proteomes" id="UP000003112"/>
    </source>
</evidence>
<dbReference type="GeneID" id="93537160"/>
<keyword evidence="4" id="KW-1185">Reference proteome</keyword>
<comment type="caution">
    <text evidence="3">The sequence shown here is derived from an EMBL/GenBank/DDBJ whole genome shotgun (WGS) entry which is preliminary data.</text>
</comment>
<name>E6KA80_9BACT</name>
<organism evidence="3 4">
    <name type="scientific">Segatella buccae ATCC 33574</name>
    <dbReference type="NCBI Taxonomy" id="873513"/>
    <lineage>
        <taxon>Bacteria</taxon>
        <taxon>Pseudomonadati</taxon>
        <taxon>Bacteroidota</taxon>
        <taxon>Bacteroidia</taxon>
        <taxon>Bacteroidales</taxon>
        <taxon>Prevotellaceae</taxon>
        <taxon>Segatella</taxon>
    </lineage>
</organism>
<evidence type="ECO:0000313" key="3">
    <source>
        <dbReference type="EMBL" id="EFU29546.1"/>
    </source>
</evidence>
<dbReference type="InterPro" id="IPR025591">
    <property type="entry name" value="RloB"/>
</dbReference>